<proteinExistence type="predicted"/>
<reference evidence="1" key="1">
    <citation type="journal article" date="2020" name="Phytopathology">
        <title>Genome Sequence Resources of Colletotrichum truncatum, C. plurivorum, C. musicola, and C. sojae: Four Species Pathogenic to Soybean (Glycine max).</title>
        <authorList>
            <person name="Rogerio F."/>
            <person name="Boufleur T.R."/>
            <person name="Ciampi-Guillardi M."/>
            <person name="Sukno S.A."/>
            <person name="Thon M.R."/>
            <person name="Massola Junior N.S."/>
            <person name="Baroncelli R."/>
        </authorList>
    </citation>
    <scope>NUCLEOTIDE SEQUENCE</scope>
    <source>
        <strain evidence="1">LFN0074</strain>
    </source>
</reference>
<comment type="caution">
    <text evidence="1">The sequence shown here is derived from an EMBL/GenBank/DDBJ whole genome shotgun (WGS) entry which is preliminary data.</text>
</comment>
<evidence type="ECO:0000313" key="2">
    <source>
        <dbReference type="Proteomes" id="UP000639643"/>
    </source>
</evidence>
<protein>
    <submittedName>
        <fullName evidence="1">Pfs domain-containing protein</fullName>
    </submittedName>
</protein>
<dbReference type="Proteomes" id="UP000639643">
    <property type="component" value="Unassembled WGS sequence"/>
</dbReference>
<name>A0A8H6MS92_9PEZI</name>
<dbReference type="GO" id="GO:0009116">
    <property type="term" value="P:nucleoside metabolic process"/>
    <property type="evidence" value="ECO:0007669"/>
    <property type="project" value="InterPro"/>
</dbReference>
<evidence type="ECO:0000313" key="1">
    <source>
        <dbReference type="EMBL" id="KAF6807139.1"/>
    </source>
</evidence>
<dbReference type="Gene3D" id="3.40.50.1580">
    <property type="entry name" value="Nucleoside phosphorylase domain"/>
    <property type="match status" value="1"/>
</dbReference>
<accession>A0A8H6MS92</accession>
<gene>
    <name evidence="1" type="ORF">CMUS01_14201</name>
</gene>
<dbReference type="PANTHER" id="PTHR46082">
    <property type="entry name" value="ATP/GTP-BINDING PROTEIN-RELATED"/>
    <property type="match status" value="1"/>
</dbReference>
<dbReference type="GO" id="GO:0003824">
    <property type="term" value="F:catalytic activity"/>
    <property type="evidence" value="ECO:0007669"/>
    <property type="project" value="InterPro"/>
</dbReference>
<organism evidence="1 2">
    <name type="scientific">Colletotrichum musicola</name>
    <dbReference type="NCBI Taxonomy" id="2175873"/>
    <lineage>
        <taxon>Eukaryota</taxon>
        <taxon>Fungi</taxon>
        <taxon>Dikarya</taxon>
        <taxon>Ascomycota</taxon>
        <taxon>Pezizomycotina</taxon>
        <taxon>Sordariomycetes</taxon>
        <taxon>Hypocreomycetidae</taxon>
        <taxon>Glomerellales</taxon>
        <taxon>Glomerellaceae</taxon>
        <taxon>Colletotrichum</taxon>
        <taxon>Colletotrichum orchidearum species complex</taxon>
    </lineage>
</organism>
<dbReference type="AlphaFoldDB" id="A0A8H6MS92"/>
<dbReference type="PANTHER" id="PTHR46082:SF11">
    <property type="entry name" value="AAA+ ATPASE DOMAIN-CONTAINING PROTEIN-RELATED"/>
    <property type="match status" value="1"/>
</dbReference>
<keyword evidence="2" id="KW-1185">Reference proteome</keyword>
<dbReference type="InterPro" id="IPR035994">
    <property type="entry name" value="Nucleoside_phosphorylase_sf"/>
</dbReference>
<dbReference type="InterPro" id="IPR053137">
    <property type="entry name" value="NLR-like"/>
</dbReference>
<dbReference type="EMBL" id="WIGM01000990">
    <property type="protein sequence ID" value="KAF6807139.1"/>
    <property type="molecule type" value="Genomic_DNA"/>
</dbReference>
<dbReference type="OrthoDB" id="1577640at2759"/>
<sequence>MSDPQAYTVGWICAITAESIIARAFLNEEHRGPRYVSKYDNNSYILDYIGSYNVVITALSKGEYSTTLAVTVVRDMLYSFLNVRIGLIVSIGGTTPS</sequence>